<evidence type="ECO:0000256" key="5">
    <source>
        <dbReference type="ARBA" id="ARBA00022643"/>
    </source>
</evidence>
<keyword evidence="7 15" id="KW-0548">Nucleotidyltransferase</keyword>
<evidence type="ECO:0000256" key="8">
    <source>
        <dbReference type="ARBA" id="ARBA00022741"/>
    </source>
</evidence>
<reference evidence="18" key="1">
    <citation type="journal article" date="2019" name="Int. J. Syst. Evol. Microbiol.">
        <title>The Global Catalogue of Microorganisms (GCM) 10K type strain sequencing project: providing services to taxonomists for standard genome sequencing and annotation.</title>
        <authorList>
            <consortium name="The Broad Institute Genomics Platform"/>
            <consortium name="The Broad Institute Genome Sequencing Center for Infectious Disease"/>
            <person name="Wu L."/>
            <person name="Ma J."/>
        </authorList>
    </citation>
    <scope>NUCLEOTIDE SEQUENCE [LARGE SCALE GENOMIC DNA]</scope>
    <source>
        <strain evidence="18">CCUG 49584</strain>
    </source>
</reference>
<dbReference type="Pfam" id="PF06574">
    <property type="entry name" value="FAD_syn"/>
    <property type="match status" value="1"/>
</dbReference>
<keyword evidence="6 15" id="KW-0808">Transferase</keyword>
<evidence type="ECO:0000256" key="2">
    <source>
        <dbReference type="ARBA" id="ARBA00004726"/>
    </source>
</evidence>
<evidence type="ECO:0000256" key="14">
    <source>
        <dbReference type="ARBA" id="ARBA00049494"/>
    </source>
</evidence>
<dbReference type="InterPro" id="IPR014729">
    <property type="entry name" value="Rossmann-like_a/b/a_fold"/>
</dbReference>
<dbReference type="EC" id="2.7.1.26" evidence="15"/>
<evidence type="ECO:0000256" key="3">
    <source>
        <dbReference type="ARBA" id="ARBA00005201"/>
    </source>
</evidence>
<dbReference type="InterPro" id="IPR015864">
    <property type="entry name" value="FAD_synthase"/>
</dbReference>
<dbReference type="NCBIfam" id="TIGR00125">
    <property type="entry name" value="cyt_tran_rel"/>
    <property type="match status" value="1"/>
</dbReference>
<dbReference type="InterPro" id="IPR002606">
    <property type="entry name" value="Riboflavin_kinase_bac"/>
</dbReference>
<sequence length="344" mass="37053">MPSDFAAQSAILRLTCGANGSETLPAHLRGGVVAIGNFDGVHSGHQAVLEKTLQLAKERNCAAVVLTFEPHPRSFFNPEQPVDRLTDAQEKAALLGLLGFDVVVEQGFDADFSGLSAQEFIDQVLIERLGASEVITGVDFHFGKKRQGNPAFLKQAGEAYGFGVTLIEPFTDEGGAVVSSSRIRSYLAEGDVAGAAGLLGYRYTLANTVIHGKQLGRTLGFPTANMALPEQTSLKHGIYAVRFRRADGALYDGVASFGRRPTVDSDGCALLETFVFDFSADLYGEFCSVSFFAYLRGEEKFDSLDALMVQMRQDEAEARAILSAVQPLSLLDSYLTFSRAPCAL</sequence>
<evidence type="ECO:0000313" key="18">
    <source>
        <dbReference type="Proteomes" id="UP001597263"/>
    </source>
</evidence>
<evidence type="ECO:0000313" key="17">
    <source>
        <dbReference type="EMBL" id="MFD1228784.1"/>
    </source>
</evidence>
<dbReference type="PANTHER" id="PTHR22749">
    <property type="entry name" value="RIBOFLAVIN KINASE/FMN ADENYLYLTRANSFERASE"/>
    <property type="match status" value="1"/>
</dbReference>
<comment type="catalytic activity">
    <reaction evidence="13 15">
        <text>riboflavin + ATP = FMN + ADP + H(+)</text>
        <dbReference type="Rhea" id="RHEA:14357"/>
        <dbReference type="ChEBI" id="CHEBI:15378"/>
        <dbReference type="ChEBI" id="CHEBI:30616"/>
        <dbReference type="ChEBI" id="CHEBI:57986"/>
        <dbReference type="ChEBI" id="CHEBI:58210"/>
        <dbReference type="ChEBI" id="CHEBI:456216"/>
        <dbReference type="EC" id="2.7.1.26"/>
    </reaction>
</comment>
<comment type="pathway">
    <text evidence="2 15">Cofactor biosynthesis; FAD biosynthesis; FAD from FMN: step 1/1.</text>
</comment>
<dbReference type="GO" id="GO:0008531">
    <property type="term" value="F:riboflavin kinase activity"/>
    <property type="evidence" value="ECO:0007669"/>
    <property type="project" value="UniProtKB-EC"/>
</dbReference>
<dbReference type="Pfam" id="PF01687">
    <property type="entry name" value="Flavokinase"/>
    <property type="match status" value="1"/>
</dbReference>
<dbReference type="InterPro" id="IPR015865">
    <property type="entry name" value="Riboflavin_kinase_bac/euk"/>
</dbReference>
<dbReference type="CDD" id="cd02064">
    <property type="entry name" value="FAD_synthetase_N"/>
    <property type="match status" value="1"/>
</dbReference>
<evidence type="ECO:0000256" key="13">
    <source>
        <dbReference type="ARBA" id="ARBA00047880"/>
    </source>
</evidence>
<keyword evidence="10 15" id="KW-0274">FAD</keyword>
<dbReference type="PIRSF" id="PIRSF004491">
    <property type="entry name" value="FAD_Synth"/>
    <property type="match status" value="1"/>
</dbReference>
<evidence type="ECO:0000259" key="16">
    <source>
        <dbReference type="SMART" id="SM00904"/>
    </source>
</evidence>
<dbReference type="EMBL" id="JBHTMA010000040">
    <property type="protein sequence ID" value="MFD1228784.1"/>
    <property type="molecule type" value="Genomic_DNA"/>
</dbReference>
<comment type="function">
    <text evidence="1">Catalyzes the phosphorylation of riboflavin to FMN followed by the adenylation of FMN to FAD.</text>
</comment>
<dbReference type="GO" id="GO:0003919">
    <property type="term" value="F:FMN adenylyltransferase activity"/>
    <property type="evidence" value="ECO:0007669"/>
    <property type="project" value="UniProtKB-EC"/>
</dbReference>
<keyword evidence="18" id="KW-1185">Reference proteome</keyword>
<evidence type="ECO:0000256" key="1">
    <source>
        <dbReference type="ARBA" id="ARBA00002121"/>
    </source>
</evidence>
<dbReference type="NCBIfam" id="NF004160">
    <property type="entry name" value="PRK05627.1-3"/>
    <property type="match status" value="1"/>
</dbReference>
<keyword evidence="11 15" id="KW-0067">ATP-binding</keyword>
<name>A0ABW3V9L2_9HYPH</name>
<dbReference type="Proteomes" id="UP001597263">
    <property type="component" value="Unassembled WGS sequence"/>
</dbReference>
<organism evidence="17 18">
    <name type="scientific">Pseudochrobactrum kiredjianiae</name>
    <dbReference type="NCBI Taxonomy" id="386305"/>
    <lineage>
        <taxon>Bacteria</taxon>
        <taxon>Pseudomonadati</taxon>
        <taxon>Pseudomonadota</taxon>
        <taxon>Alphaproteobacteria</taxon>
        <taxon>Hyphomicrobiales</taxon>
        <taxon>Brucellaceae</taxon>
        <taxon>Pseudochrobactrum</taxon>
    </lineage>
</organism>
<feature type="domain" description="Riboflavin kinase" evidence="16">
    <location>
        <begin position="198"/>
        <end position="323"/>
    </location>
</feature>
<evidence type="ECO:0000256" key="10">
    <source>
        <dbReference type="ARBA" id="ARBA00022827"/>
    </source>
</evidence>
<keyword evidence="5 15" id="KW-0288">FMN</keyword>
<dbReference type="InterPro" id="IPR023468">
    <property type="entry name" value="Riboflavin_kinase"/>
</dbReference>
<evidence type="ECO:0000256" key="15">
    <source>
        <dbReference type="PIRNR" id="PIRNR004491"/>
    </source>
</evidence>
<protein>
    <recommendedName>
        <fullName evidence="15">Riboflavin biosynthesis protein</fullName>
    </recommendedName>
    <domain>
        <recommendedName>
            <fullName evidence="15">Riboflavin kinase</fullName>
            <ecNumber evidence="15">2.7.1.26</ecNumber>
        </recommendedName>
        <alternativeName>
            <fullName evidence="15">Flavokinase</fullName>
        </alternativeName>
    </domain>
    <domain>
        <recommendedName>
            <fullName evidence="15">FMN adenylyltransferase</fullName>
            <ecNumber evidence="15">2.7.7.2</ecNumber>
        </recommendedName>
        <alternativeName>
            <fullName evidence="15">FAD pyrophosphorylase</fullName>
        </alternativeName>
        <alternativeName>
            <fullName evidence="15">FAD synthase</fullName>
        </alternativeName>
    </domain>
</protein>
<comment type="similarity">
    <text evidence="15">Belongs to the ribF family.</text>
</comment>
<dbReference type="EC" id="2.7.7.2" evidence="15"/>
<dbReference type="InterPro" id="IPR023465">
    <property type="entry name" value="Riboflavin_kinase_dom_sf"/>
</dbReference>
<comment type="catalytic activity">
    <reaction evidence="14 15">
        <text>FMN + ATP + H(+) = FAD + diphosphate</text>
        <dbReference type="Rhea" id="RHEA:17237"/>
        <dbReference type="ChEBI" id="CHEBI:15378"/>
        <dbReference type="ChEBI" id="CHEBI:30616"/>
        <dbReference type="ChEBI" id="CHEBI:33019"/>
        <dbReference type="ChEBI" id="CHEBI:57692"/>
        <dbReference type="ChEBI" id="CHEBI:58210"/>
        <dbReference type="EC" id="2.7.7.2"/>
    </reaction>
</comment>
<keyword evidence="9 15" id="KW-0418">Kinase</keyword>
<dbReference type="InterPro" id="IPR004821">
    <property type="entry name" value="Cyt_trans-like"/>
</dbReference>
<evidence type="ECO:0000256" key="9">
    <source>
        <dbReference type="ARBA" id="ARBA00022777"/>
    </source>
</evidence>
<dbReference type="PANTHER" id="PTHR22749:SF6">
    <property type="entry name" value="RIBOFLAVIN KINASE"/>
    <property type="match status" value="1"/>
</dbReference>
<evidence type="ECO:0000256" key="6">
    <source>
        <dbReference type="ARBA" id="ARBA00022679"/>
    </source>
</evidence>
<dbReference type="NCBIfam" id="NF004159">
    <property type="entry name" value="PRK05627.1-2"/>
    <property type="match status" value="1"/>
</dbReference>
<dbReference type="SUPFAM" id="SSF82114">
    <property type="entry name" value="Riboflavin kinase-like"/>
    <property type="match status" value="1"/>
</dbReference>
<comment type="caution">
    <text evidence="17">The sequence shown here is derived from an EMBL/GenBank/DDBJ whole genome shotgun (WGS) entry which is preliminary data.</text>
</comment>
<evidence type="ECO:0000256" key="11">
    <source>
        <dbReference type="ARBA" id="ARBA00022840"/>
    </source>
</evidence>
<keyword evidence="8 15" id="KW-0547">Nucleotide-binding</keyword>
<keyword evidence="12" id="KW-0511">Multifunctional enzyme</keyword>
<dbReference type="Gene3D" id="2.40.30.30">
    <property type="entry name" value="Riboflavin kinase-like"/>
    <property type="match status" value="1"/>
</dbReference>
<proteinExistence type="inferred from homology"/>
<dbReference type="SMART" id="SM00904">
    <property type="entry name" value="Flavokinase"/>
    <property type="match status" value="1"/>
</dbReference>
<evidence type="ECO:0000256" key="7">
    <source>
        <dbReference type="ARBA" id="ARBA00022695"/>
    </source>
</evidence>
<dbReference type="Gene3D" id="3.40.50.620">
    <property type="entry name" value="HUPs"/>
    <property type="match status" value="1"/>
</dbReference>
<comment type="pathway">
    <text evidence="3 15">Cofactor biosynthesis; FMN biosynthesis; FMN from riboflavin (ATP route): step 1/1.</text>
</comment>
<dbReference type="NCBIfam" id="TIGR00083">
    <property type="entry name" value="ribF"/>
    <property type="match status" value="1"/>
</dbReference>
<evidence type="ECO:0000256" key="12">
    <source>
        <dbReference type="ARBA" id="ARBA00023268"/>
    </source>
</evidence>
<evidence type="ECO:0000256" key="4">
    <source>
        <dbReference type="ARBA" id="ARBA00022630"/>
    </source>
</evidence>
<dbReference type="SUPFAM" id="SSF52374">
    <property type="entry name" value="Nucleotidylyl transferase"/>
    <property type="match status" value="1"/>
</dbReference>
<dbReference type="RefSeq" id="WP_289386141.1">
    <property type="nucleotide sequence ID" value="NZ_JAUCBM010000001.1"/>
</dbReference>
<gene>
    <name evidence="17" type="ORF">ACFQ35_16705</name>
</gene>
<accession>A0ABW3V9L2</accession>
<keyword evidence="4 15" id="KW-0285">Flavoprotein</keyword>